<reference evidence="9 10" key="1">
    <citation type="journal article" date="2019" name="Appl. Microbiol. Biotechnol.">
        <title>Uncovering carbohydrate metabolism through a genotype-phenotype association study of 56 lactic acid bacteria genomes.</title>
        <authorList>
            <person name="Buron-Moles G."/>
            <person name="Chailyan A."/>
            <person name="Dolejs I."/>
            <person name="Forster J."/>
            <person name="Miks M.H."/>
        </authorList>
    </citation>
    <scope>NUCLEOTIDE SEQUENCE [LARGE SCALE GENOMIC DNA]</scope>
    <source>
        <strain evidence="9 10">ATCC 49373</strain>
    </source>
</reference>
<keyword evidence="6 7" id="KW-0472">Membrane</keyword>
<dbReference type="RefSeq" id="WP_010620727.1">
    <property type="nucleotide sequence ID" value="NZ_PUFO01000071.1"/>
</dbReference>
<feature type="transmembrane region" description="Helical" evidence="7">
    <location>
        <begin position="162"/>
        <end position="182"/>
    </location>
</feature>
<dbReference type="InterPro" id="IPR018076">
    <property type="entry name" value="T2SS_GspF_dom"/>
</dbReference>
<evidence type="ECO:0000256" key="5">
    <source>
        <dbReference type="ARBA" id="ARBA00022989"/>
    </source>
</evidence>
<comment type="subcellular location">
    <subcellularLocation>
        <location evidence="1">Cell membrane</location>
        <topology evidence="1">Multi-pass membrane protein</topology>
    </subcellularLocation>
</comment>
<dbReference type="InterPro" id="IPR003004">
    <property type="entry name" value="GspF/PilC"/>
</dbReference>
<evidence type="ECO:0000313" key="9">
    <source>
        <dbReference type="EMBL" id="TDG74969.1"/>
    </source>
</evidence>
<evidence type="ECO:0000256" key="6">
    <source>
        <dbReference type="ARBA" id="ARBA00023136"/>
    </source>
</evidence>
<dbReference type="Gene3D" id="1.20.81.30">
    <property type="entry name" value="Type II secretion system (T2SS), domain F"/>
    <property type="match status" value="2"/>
</dbReference>
<evidence type="ECO:0000256" key="3">
    <source>
        <dbReference type="ARBA" id="ARBA00022475"/>
    </source>
</evidence>
<dbReference type="Proteomes" id="UP000294854">
    <property type="component" value="Unassembled WGS sequence"/>
</dbReference>
<evidence type="ECO:0000256" key="1">
    <source>
        <dbReference type="ARBA" id="ARBA00004651"/>
    </source>
</evidence>
<dbReference type="AlphaFoldDB" id="A0A4R5NJY9"/>
<feature type="transmembrane region" description="Helical" evidence="7">
    <location>
        <begin position="314"/>
        <end position="336"/>
    </location>
</feature>
<dbReference type="InterPro" id="IPR042094">
    <property type="entry name" value="T2SS_GspF_sf"/>
</dbReference>
<dbReference type="GO" id="GO:0005886">
    <property type="term" value="C:plasma membrane"/>
    <property type="evidence" value="ECO:0007669"/>
    <property type="project" value="UniProtKB-SubCell"/>
</dbReference>
<dbReference type="PANTHER" id="PTHR30012:SF0">
    <property type="entry name" value="TYPE II SECRETION SYSTEM PROTEIN F-RELATED"/>
    <property type="match status" value="1"/>
</dbReference>
<dbReference type="PANTHER" id="PTHR30012">
    <property type="entry name" value="GENERAL SECRETION PATHWAY PROTEIN"/>
    <property type="match status" value="1"/>
</dbReference>
<protein>
    <recommendedName>
        <fullName evidence="8">Type II secretion system protein GspF domain-containing protein</fullName>
    </recommendedName>
</protein>
<comment type="caution">
    <text evidence="9">The sequence shown here is derived from an EMBL/GenBank/DDBJ whole genome shotgun (WGS) entry which is preliminary data.</text>
</comment>
<keyword evidence="10" id="KW-1185">Reference proteome</keyword>
<evidence type="ECO:0000259" key="8">
    <source>
        <dbReference type="Pfam" id="PF00482"/>
    </source>
</evidence>
<dbReference type="OrthoDB" id="2145980at2"/>
<proteinExistence type="inferred from homology"/>
<keyword evidence="5 7" id="KW-1133">Transmembrane helix</keyword>
<dbReference type="EMBL" id="PUFO01000071">
    <property type="protein sequence ID" value="TDG74969.1"/>
    <property type="molecule type" value="Genomic_DNA"/>
</dbReference>
<evidence type="ECO:0000256" key="2">
    <source>
        <dbReference type="ARBA" id="ARBA00005745"/>
    </source>
</evidence>
<organism evidence="9 10">
    <name type="scientific">Secundilactobacillus malefermentans</name>
    <dbReference type="NCBI Taxonomy" id="176292"/>
    <lineage>
        <taxon>Bacteria</taxon>
        <taxon>Bacillati</taxon>
        <taxon>Bacillota</taxon>
        <taxon>Bacilli</taxon>
        <taxon>Lactobacillales</taxon>
        <taxon>Lactobacillaceae</taxon>
        <taxon>Secundilactobacillus</taxon>
    </lineage>
</organism>
<gene>
    <name evidence="9" type="ORF">C5L31_000488</name>
</gene>
<sequence length="343" mass="38963">MAKSQKTSLNSTKQAKWKAEEQATFITLLSDLLKVGFSLKQAINFCEVMVKRHQRDVHQIGIALSDGKTFSACTRPYFSNDLLTQIEIAESNGQLVMVLGEMSKLLRLKLNQLKKIKSLLTYPLILLGFLMMLLICLQIWVFPAIKGLAPDKSSQVQPRMHFLIITGVLLGFLIILILFITLKKLNLLTRLRIFTRVPILGKVVQDYYQYNLILNLAMMMKSGLGLQDILKITNQFNSDTFLYQLGSKVSQQVEKGRDISLVIQDDRLIPFELLVFVSKGETGKQLNEDLFMYSKLKYHQLVERIERAITLIQPLLFGIVGLMIVGIYLSLLLPMYSTVGGIE</sequence>
<comment type="similarity">
    <text evidence="2">Belongs to the GSP F family.</text>
</comment>
<evidence type="ECO:0000256" key="7">
    <source>
        <dbReference type="SAM" id="Phobius"/>
    </source>
</evidence>
<feature type="domain" description="Type II secretion system protein GspF" evidence="8">
    <location>
        <begin position="25"/>
        <end position="142"/>
    </location>
</feature>
<evidence type="ECO:0000256" key="4">
    <source>
        <dbReference type="ARBA" id="ARBA00022692"/>
    </source>
</evidence>
<accession>A0A4R5NJY9</accession>
<name>A0A4R5NJY9_9LACO</name>
<keyword evidence="3" id="KW-1003">Cell membrane</keyword>
<feature type="domain" description="Type II secretion system protein GspF" evidence="8">
    <location>
        <begin position="213"/>
        <end position="334"/>
    </location>
</feature>
<dbReference type="Pfam" id="PF00482">
    <property type="entry name" value="T2SSF"/>
    <property type="match status" value="2"/>
</dbReference>
<evidence type="ECO:0000313" key="10">
    <source>
        <dbReference type="Proteomes" id="UP000294854"/>
    </source>
</evidence>
<dbReference type="STRING" id="1122149.FD44_GL001532"/>
<feature type="transmembrane region" description="Helical" evidence="7">
    <location>
        <begin position="119"/>
        <end position="142"/>
    </location>
</feature>
<keyword evidence="4 7" id="KW-0812">Transmembrane</keyword>